<dbReference type="GO" id="GO:0005524">
    <property type="term" value="F:ATP binding"/>
    <property type="evidence" value="ECO:0007669"/>
    <property type="project" value="UniProtKB-KW"/>
</dbReference>
<evidence type="ECO:0000256" key="6">
    <source>
        <dbReference type="ARBA" id="ARBA00022777"/>
    </source>
</evidence>
<reference evidence="11" key="1">
    <citation type="submission" date="2023-03" db="EMBL/GenBank/DDBJ databases">
        <authorList>
            <person name="Steffen K."/>
            <person name="Cardenas P."/>
        </authorList>
    </citation>
    <scope>NUCLEOTIDE SEQUENCE</scope>
</reference>
<feature type="signal peptide" evidence="10">
    <location>
        <begin position="1"/>
        <end position="18"/>
    </location>
</feature>
<keyword evidence="10" id="KW-0732">Signal</keyword>
<evidence type="ECO:0000256" key="9">
    <source>
        <dbReference type="RuleBase" id="RU363066"/>
    </source>
</evidence>
<dbReference type="GO" id="GO:0005737">
    <property type="term" value="C:cytoplasm"/>
    <property type="evidence" value="ECO:0007669"/>
    <property type="project" value="TreeGrafter"/>
</dbReference>
<keyword evidence="5 9" id="KW-0547">Nucleotide-binding</keyword>
<dbReference type="AlphaFoldDB" id="A0AA35R6D8"/>
<evidence type="ECO:0000256" key="7">
    <source>
        <dbReference type="ARBA" id="ARBA00022840"/>
    </source>
</evidence>
<comment type="similarity">
    <text evidence="2 9">Belongs to the gluconokinase GntK/GntV family.</text>
</comment>
<dbReference type="SUPFAM" id="SSF52540">
    <property type="entry name" value="P-loop containing nucleoside triphosphate hydrolases"/>
    <property type="match status" value="1"/>
</dbReference>
<dbReference type="InterPro" id="IPR027417">
    <property type="entry name" value="P-loop_NTPase"/>
</dbReference>
<keyword evidence="12" id="KW-1185">Reference proteome</keyword>
<evidence type="ECO:0000256" key="5">
    <source>
        <dbReference type="ARBA" id="ARBA00022741"/>
    </source>
</evidence>
<keyword evidence="4 9" id="KW-0808">Transferase</keyword>
<evidence type="ECO:0000256" key="10">
    <source>
        <dbReference type="SAM" id="SignalP"/>
    </source>
</evidence>
<keyword evidence="6 9" id="KW-0418">Kinase</keyword>
<evidence type="ECO:0000256" key="4">
    <source>
        <dbReference type="ARBA" id="ARBA00022679"/>
    </source>
</evidence>
<protein>
    <recommendedName>
        <fullName evidence="3 9">Gluconokinase</fullName>
        <ecNumber evidence="3 9">2.7.1.12</ecNumber>
    </recommendedName>
</protein>
<dbReference type="GO" id="GO:0046316">
    <property type="term" value="F:gluconokinase activity"/>
    <property type="evidence" value="ECO:0007669"/>
    <property type="project" value="UniProtKB-EC"/>
</dbReference>
<comment type="pathway">
    <text evidence="1 9">Carbohydrate acid metabolism; D-gluconate degradation.</text>
</comment>
<comment type="catalytic activity">
    <reaction evidence="8 9">
        <text>D-gluconate + ATP = 6-phospho-D-gluconate + ADP + H(+)</text>
        <dbReference type="Rhea" id="RHEA:19433"/>
        <dbReference type="ChEBI" id="CHEBI:15378"/>
        <dbReference type="ChEBI" id="CHEBI:18391"/>
        <dbReference type="ChEBI" id="CHEBI:30616"/>
        <dbReference type="ChEBI" id="CHEBI:58759"/>
        <dbReference type="ChEBI" id="CHEBI:456216"/>
        <dbReference type="EC" id="2.7.1.12"/>
    </reaction>
</comment>
<keyword evidence="7 9" id="KW-0067">ATP-binding</keyword>
<dbReference type="EMBL" id="CASHTH010000550">
    <property type="protein sequence ID" value="CAI8004012.1"/>
    <property type="molecule type" value="Genomic_DNA"/>
</dbReference>
<dbReference type="Pfam" id="PF13671">
    <property type="entry name" value="AAA_33"/>
    <property type="match status" value="1"/>
</dbReference>
<accession>A0AA35R6D8</accession>
<dbReference type="PANTHER" id="PTHR43442">
    <property type="entry name" value="GLUCONOKINASE-RELATED"/>
    <property type="match status" value="1"/>
</dbReference>
<proteinExistence type="inferred from homology"/>
<dbReference type="PANTHER" id="PTHR43442:SF3">
    <property type="entry name" value="GLUCONOKINASE-RELATED"/>
    <property type="match status" value="1"/>
</dbReference>
<feature type="non-terminal residue" evidence="11">
    <location>
        <position position="1"/>
    </location>
</feature>
<organism evidence="11 12">
    <name type="scientific">Geodia barretti</name>
    <name type="common">Barrett's horny sponge</name>
    <dbReference type="NCBI Taxonomy" id="519541"/>
    <lineage>
        <taxon>Eukaryota</taxon>
        <taxon>Metazoa</taxon>
        <taxon>Porifera</taxon>
        <taxon>Demospongiae</taxon>
        <taxon>Heteroscleromorpha</taxon>
        <taxon>Tetractinellida</taxon>
        <taxon>Astrophorina</taxon>
        <taxon>Geodiidae</taxon>
        <taxon>Geodia</taxon>
    </lineage>
</organism>
<dbReference type="InterPro" id="IPR006001">
    <property type="entry name" value="Therm_gnt_kin"/>
</dbReference>
<evidence type="ECO:0000256" key="2">
    <source>
        <dbReference type="ARBA" id="ARBA00008420"/>
    </source>
</evidence>
<dbReference type="Gene3D" id="3.40.50.300">
    <property type="entry name" value="P-loop containing nucleotide triphosphate hydrolases"/>
    <property type="match status" value="1"/>
</dbReference>
<evidence type="ECO:0000256" key="1">
    <source>
        <dbReference type="ARBA" id="ARBA00004875"/>
    </source>
</evidence>
<evidence type="ECO:0000256" key="8">
    <source>
        <dbReference type="ARBA" id="ARBA00048090"/>
    </source>
</evidence>
<sequence length="164" mass="17878">MVWLVVVLTGACGSGKTAVGHVLAEEEKAVFIEADDFHTPENISNMGKGQPLTDQDRHPWLEALHEALYQAASESSVEGRVRVVVACSALKKSYRDIILGRGKGARDLSRRCVVVQLTASQEVLTSRVAERRGHFMPPSLVTSQLAVLEPLSAQEWPCLTCPTL</sequence>
<gene>
    <name evidence="11" type="ORF">GBAR_LOCUS3812</name>
</gene>
<dbReference type="Proteomes" id="UP001174909">
    <property type="component" value="Unassembled WGS sequence"/>
</dbReference>
<evidence type="ECO:0000256" key="3">
    <source>
        <dbReference type="ARBA" id="ARBA00012054"/>
    </source>
</evidence>
<feature type="chain" id="PRO_5041405987" description="Gluconokinase" evidence="10">
    <location>
        <begin position="19"/>
        <end position="164"/>
    </location>
</feature>
<evidence type="ECO:0000313" key="12">
    <source>
        <dbReference type="Proteomes" id="UP001174909"/>
    </source>
</evidence>
<dbReference type="NCBIfam" id="TIGR01313">
    <property type="entry name" value="therm_gnt_kin"/>
    <property type="match status" value="1"/>
</dbReference>
<evidence type="ECO:0000313" key="11">
    <source>
        <dbReference type="EMBL" id="CAI8004012.1"/>
    </source>
</evidence>
<dbReference type="CDD" id="cd02021">
    <property type="entry name" value="GntK"/>
    <property type="match status" value="1"/>
</dbReference>
<dbReference type="EC" id="2.7.1.12" evidence="3 9"/>
<name>A0AA35R6D8_GEOBA</name>
<dbReference type="GO" id="GO:0005975">
    <property type="term" value="P:carbohydrate metabolic process"/>
    <property type="evidence" value="ECO:0007669"/>
    <property type="project" value="InterPro"/>
</dbReference>
<comment type="caution">
    <text evidence="11">The sequence shown here is derived from an EMBL/GenBank/DDBJ whole genome shotgun (WGS) entry which is preliminary data.</text>
</comment>